<protein>
    <recommendedName>
        <fullName evidence="14">Cytochrome c oxidase subunit IV</fullName>
    </recommendedName>
</protein>
<dbReference type="SUPFAM" id="SSF81406">
    <property type="entry name" value="Mitochondrial cytochrome c oxidase subunit IV"/>
    <property type="match status" value="1"/>
</dbReference>
<keyword evidence="13" id="KW-1185">Reference proteome</keyword>
<dbReference type="GO" id="GO:0006123">
    <property type="term" value="P:mitochondrial electron transport, cytochrome c to oxygen"/>
    <property type="evidence" value="ECO:0007669"/>
    <property type="project" value="InterPro"/>
</dbReference>
<dbReference type="CDD" id="cd00922">
    <property type="entry name" value="Cyt_c_Oxidase_IV"/>
    <property type="match status" value="1"/>
</dbReference>
<dbReference type="STRING" id="5643.A0A060S356"/>
<evidence type="ECO:0000313" key="13">
    <source>
        <dbReference type="Proteomes" id="UP000029665"/>
    </source>
</evidence>
<evidence type="ECO:0000256" key="10">
    <source>
        <dbReference type="ARBA" id="ARBA00023136"/>
    </source>
</evidence>
<evidence type="ECO:0008006" key="14">
    <source>
        <dbReference type="Google" id="ProtNLM"/>
    </source>
</evidence>
<keyword evidence="10 11" id="KW-0472">Membrane</keyword>
<proteinExistence type="inferred from homology"/>
<evidence type="ECO:0000256" key="4">
    <source>
        <dbReference type="ARBA" id="ARBA00022692"/>
    </source>
</evidence>
<dbReference type="InterPro" id="IPR004203">
    <property type="entry name" value="Cyt_c_oxidase_su4_fam"/>
</dbReference>
<keyword evidence="8" id="KW-0560">Oxidoreductase</keyword>
<comment type="caution">
    <text evidence="12">The sequence shown here is derived from an EMBL/GenBank/DDBJ whole genome shotgun (WGS) entry which is preliminary data.</text>
</comment>
<name>A0A060S356_PYCCI</name>
<evidence type="ECO:0000256" key="11">
    <source>
        <dbReference type="SAM" id="Phobius"/>
    </source>
</evidence>
<dbReference type="EMBL" id="CCBP010000021">
    <property type="protein sequence ID" value="CDO68631.1"/>
    <property type="molecule type" value="Genomic_DNA"/>
</dbReference>
<comment type="subcellular location">
    <subcellularLocation>
        <location evidence="1">Mitochondrion inner membrane</location>
        <topology evidence="1">Single-pass membrane protein</topology>
    </subcellularLocation>
</comment>
<dbReference type="HOGENOM" id="CLU_070101_3_0_1"/>
<dbReference type="GO" id="GO:0045277">
    <property type="term" value="C:respiratory chain complex IV"/>
    <property type="evidence" value="ECO:0007669"/>
    <property type="project" value="InterPro"/>
</dbReference>
<dbReference type="InterPro" id="IPR036639">
    <property type="entry name" value="Cyt_c_oxidase_su4_sf"/>
</dbReference>
<comment type="pathway">
    <text evidence="2">Energy metabolism; oxidative phosphorylation.</text>
</comment>
<keyword evidence="6" id="KW-0809">Transit peptide</keyword>
<evidence type="ECO:0000256" key="2">
    <source>
        <dbReference type="ARBA" id="ARBA00004673"/>
    </source>
</evidence>
<evidence type="ECO:0000256" key="9">
    <source>
        <dbReference type="ARBA" id="ARBA00023128"/>
    </source>
</evidence>
<dbReference type="AlphaFoldDB" id="A0A060S356"/>
<evidence type="ECO:0000313" key="12">
    <source>
        <dbReference type="EMBL" id="CDO68631.1"/>
    </source>
</evidence>
<dbReference type="PANTHER" id="PTHR10707:SF10">
    <property type="entry name" value="CYTOCHROME C OXIDASE SUBUNIT 4"/>
    <property type="match status" value="1"/>
</dbReference>
<dbReference type="Proteomes" id="UP000029665">
    <property type="component" value="Unassembled WGS sequence"/>
</dbReference>
<keyword evidence="5" id="KW-0999">Mitochondrion inner membrane</keyword>
<dbReference type="OMA" id="YVIHLFA"/>
<dbReference type="FunFam" id="1.10.442.10:FF:000002">
    <property type="entry name" value="Cytochrome c oxidase subunit V"/>
    <property type="match status" value="1"/>
</dbReference>
<dbReference type="PANTHER" id="PTHR10707">
    <property type="entry name" value="CYTOCHROME C OXIDASE SUBUNIT IV"/>
    <property type="match status" value="1"/>
</dbReference>
<evidence type="ECO:0000256" key="3">
    <source>
        <dbReference type="ARBA" id="ARBA00008135"/>
    </source>
</evidence>
<feature type="transmembrane region" description="Helical" evidence="11">
    <location>
        <begin position="109"/>
        <end position="127"/>
    </location>
</feature>
<evidence type="ECO:0000256" key="8">
    <source>
        <dbReference type="ARBA" id="ARBA00023002"/>
    </source>
</evidence>
<organism evidence="12 13">
    <name type="scientific">Pycnoporus cinnabarinus</name>
    <name type="common">Cinnabar-red polypore</name>
    <name type="synonym">Trametes cinnabarina</name>
    <dbReference type="NCBI Taxonomy" id="5643"/>
    <lineage>
        <taxon>Eukaryota</taxon>
        <taxon>Fungi</taxon>
        <taxon>Dikarya</taxon>
        <taxon>Basidiomycota</taxon>
        <taxon>Agaricomycotina</taxon>
        <taxon>Agaricomycetes</taxon>
        <taxon>Polyporales</taxon>
        <taxon>Polyporaceae</taxon>
        <taxon>Trametes</taxon>
    </lineage>
</organism>
<evidence type="ECO:0000256" key="7">
    <source>
        <dbReference type="ARBA" id="ARBA00022989"/>
    </source>
</evidence>
<evidence type="ECO:0000256" key="1">
    <source>
        <dbReference type="ARBA" id="ARBA00004434"/>
    </source>
</evidence>
<dbReference type="GO" id="GO:0016491">
    <property type="term" value="F:oxidoreductase activity"/>
    <property type="evidence" value="ECO:0007669"/>
    <property type="project" value="UniProtKB-KW"/>
</dbReference>
<dbReference type="GO" id="GO:0005743">
    <property type="term" value="C:mitochondrial inner membrane"/>
    <property type="evidence" value="ECO:0007669"/>
    <property type="project" value="UniProtKB-SubCell"/>
</dbReference>
<dbReference type="Gene3D" id="1.10.442.10">
    <property type="entry name" value="Cytochrome c oxidase subunit IV"/>
    <property type="match status" value="1"/>
</dbReference>
<reference evidence="12" key="1">
    <citation type="submission" date="2014-01" db="EMBL/GenBank/DDBJ databases">
        <title>The genome of the white-rot fungus Pycnoporus cinnabarinus: a basidiomycete model with a versatile arsenal for lignocellulosic biomass breakdown.</title>
        <authorList>
            <person name="Levasseur A."/>
            <person name="Lomascolo A."/>
            <person name="Ruiz-Duenas F.J."/>
            <person name="Uzan E."/>
            <person name="Piumi F."/>
            <person name="Kues U."/>
            <person name="Ram A.F.J."/>
            <person name="Murat C."/>
            <person name="Haon M."/>
            <person name="Benoit I."/>
            <person name="Arfi Y."/>
            <person name="Chevret D."/>
            <person name="Drula E."/>
            <person name="Kwon M.J."/>
            <person name="Gouret P."/>
            <person name="Lesage-Meessen L."/>
            <person name="Lombard V."/>
            <person name="Mariette J."/>
            <person name="Noirot C."/>
            <person name="Park J."/>
            <person name="Patyshakuliyeva A."/>
            <person name="Wieneger R.A.B."/>
            <person name="Wosten H.A.B."/>
            <person name="Martin F."/>
            <person name="Coutinho P.M."/>
            <person name="de Vries R."/>
            <person name="Martinez A.T."/>
            <person name="Klopp C."/>
            <person name="Pontarotti P."/>
            <person name="Henrissat B."/>
            <person name="Record E."/>
        </authorList>
    </citation>
    <scope>NUCLEOTIDE SEQUENCE [LARGE SCALE GENOMIC DNA]</scope>
    <source>
        <strain evidence="12">BRFM137</strain>
    </source>
</reference>
<gene>
    <name evidence="12" type="ORF">BN946_scf184996.g62</name>
</gene>
<evidence type="ECO:0000256" key="5">
    <source>
        <dbReference type="ARBA" id="ARBA00022792"/>
    </source>
</evidence>
<evidence type="ECO:0000256" key="6">
    <source>
        <dbReference type="ARBA" id="ARBA00022946"/>
    </source>
</evidence>
<accession>A0A060S356</accession>
<sequence>MQALRLARPRLSLRPAHRAFAAAATSSPSATASAASASLEPVVPLSNVEAMWERLSPEEQSVIHQQLEEIQKRDWKTLSIDEKKAAYYVAFGPHGPRAPIHPPGTTPKIILGVTGLILAAGALFYSIRAAAPPPPRTISKEWEEAENERAIELKINPISGVSSPGYSGPGFVTHK</sequence>
<keyword evidence="7 11" id="KW-1133">Transmembrane helix</keyword>
<keyword evidence="4 11" id="KW-0812">Transmembrane</keyword>
<keyword evidence="9" id="KW-0496">Mitochondrion</keyword>
<comment type="similarity">
    <text evidence="3">Belongs to the cytochrome c oxidase IV family.</text>
</comment>
<dbReference type="OrthoDB" id="186013at2759"/>
<dbReference type="Pfam" id="PF02936">
    <property type="entry name" value="COX4"/>
    <property type="match status" value="1"/>
</dbReference>